<dbReference type="OrthoDB" id="6019893at2759"/>
<reference evidence="1" key="1">
    <citation type="submission" date="2019-05" db="EMBL/GenBank/DDBJ databases">
        <title>Annotation for the trematode Fasciolopsis buski.</title>
        <authorList>
            <person name="Choi Y.-J."/>
        </authorList>
    </citation>
    <scope>NUCLEOTIDE SEQUENCE</scope>
    <source>
        <strain evidence="1">HT</strain>
        <tissue evidence="1">Whole worm</tissue>
    </source>
</reference>
<dbReference type="Gene3D" id="1.20.58.900">
    <property type="match status" value="1"/>
</dbReference>
<dbReference type="PANTHER" id="PTHR46070">
    <property type="entry name" value="PINSTRIPE, ISOFORM A"/>
    <property type="match status" value="1"/>
</dbReference>
<protein>
    <submittedName>
        <fullName evidence="1">Rab6IP1 protein</fullName>
    </submittedName>
</protein>
<organism evidence="1 2">
    <name type="scientific">Fasciolopsis buskii</name>
    <dbReference type="NCBI Taxonomy" id="27845"/>
    <lineage>
        <taxon>Eukaryota</taxon>
        <taxon>Metazoa</taxon>
        <taxon>Spiralia</taxon>
        <taxon>Lophotrochozoa</taxon>
        <taxon>Platyhelminthes</taxon>
        <taxon>Trematoda</taxon>
        <taxon>Digenea</taxon>
        <taxon>Plagiorchiida</taxon>
        <taxon>Echinostomata</taxon>
        <taxon>Echinostomatoidea</taxon>
        <taxon>Fasciolidae</taxon>
        <taxon>Fasciolopsis</taxon>
    </lineage>
</organism>
<dbReference type="SUPFAM" id="SSF140741">
    <property type="entry name" value="RUN domain-like"/>
    <property type="match status" value="1"/>
</dbReference>
<dbReference type="AlphaFoldDB" id="A0A8E0VHS6"/>
<gene>
    <name evidence="1" type="ORF">FBUS_10900</name>
</gene>
<comment type="caution">
    <text evidence="1">The sequence shown here is derived from an EMBL/GenBank/DDBJ whole genome shotgun (WGS) entry which is preliminary data.</text>
</comment>
<proteinExistence type="predicted"/>
<dbReference type="Proteomes" id="UP000728185">
    <property type="component" value="Unassembled WGS sequence"/>
</dbReference>
<dbReference type="GO" id="GO:0031267">
    <property type="term" value="F:small GTPase binding"/>
    <property type="evidence" value="ECO:0007669"/>
    <property type="project" value="InterPro"/>
</dbReference>
<sequence>MVLKKMGREAVELGHGDPTVSVVEENTLVTGLCDLLERIWSHGLTTKMISRTNPIAFSQWNDTSYTALPSGKVSSLVAFSPIYGTTPNRKATAATTAVTFAEKSAA</sequence>
<evidence type="ECO:0000313" key="1">
    <source>
        <dbReference type="EMBL" id="KAA0189010.1"/>
    </source>
</evidence>
<dbReference type="EMBL" id="LUCM01008059">
    <property type="protein sequence ID" value="KAA0189010.1"/>
    <property type="molecule type" value="Genomic_DNA"/>
</dbReference>
<dbReference type="InterPro" id="IPR037213">
    <property type="entry name" value="Run_dom_sf"/>
</dbReference>
<dbReference type="PANTHER" id="PTHR46070:SF1">
    <property type="entry name" value="PINSTRIPE, ISOFORM A"/>
    <property type="match status" value="1"/>
</dbReference>
<dbReference type="InterPro" id="IPR047278">
    <property type="entry name" value="DEN5A/B"/>
</dbReference>
<evidence type="ECO:0000313" key="2">
    <source>
        <dbReference type="Proteomes" id="UP000728185"/>
    </source>
</evidence>
<accession>A0A8E0VHS6</accession>
<keyword evidence="2" id="KW-1185">Reference proteome</keyword>
<name>A0A8E0VHS6_9TREM</name>
<dbReference type="GO" id="GO:0005085">
    <property type="term" value="F:guanyl-nucleotide exchange factor activity"/>
    <property type="evidence" value="ECO:0007669"/>
    <property type="project" value="InterPro"/>
</dbReference>